<organism evidence="1 2">
    <name type="scientific">Hymenobacter fastidiosus</name>
    <dbReference type="NCBI Taxonomy" id="486264"/>
    <lineage>
        <taxon>Bacteria</taxon>
        <taxon>Pseudomonadati</taxon>
        <taxon>Bacteroidota</taxon>
        <taxon>Cytophagia</taxon>
        <taxon>Cytophagales</taxon>
        <taxon>Hymenobacteraceae</taxon>
        <taxon>Hymenobacter</taxon>
    </lineage>
</organism>
<sequence length="74" mass="7781">MAVGQLHVGDDHQDIVGVLGQQLQAAGGVGGLQHRVAFQLQRLRQLLGQELAQAGFIVDDEEGSGGMVSMKKGE</sequence>
<keyword evidence="2" id="KW-1185">Reference proteome</keyword>
<evidence type="ECO:0000313" key="1">
    <source>
        <dbReference type="EMBL" id="GAA4019055.1"/>
    </source>
</evidence>
<dbReference type="Proteomes" id="UP001500567">
    <property type="component" value="Unassembled WGS sequence"/>
</dbReference>
<protein>
    <submittedName>
        <fullName evidence="1">Uncharacterized protein</fullName>
    </submittedName>
</protein>
<name>A0ABP7T012_9BACT</name>
<comment type="caution">
    <text evidence="1">The sequence shown here is derived from an EMBL/GenBank/DDBJ whole genome shotgun (WGS) entry which is preliminary data.</text>
</comment>
<gene>
    <name evidence="1" type="ORF">GCM10022408_36290</name>
</gene>
<proteinExistence type="predicted"/>
<dbReference type="EMBL" id="BAABDJ010000040">
    <property type="protein sequence ID" value="GAA4019055.1"/>
    <property type="molecule type" value="Genomic_DNA"/>
</dbReference>
<accession>A0ABP7T012</accession>
<evidence type="ECO:0000313" key="2">
    <source>
        <dbReference type="Proteomes" id="UP001500567"/>
    </source>
</evidence>
<reference evidence="2" key="1">
    <citation type="journal article" date="2019" name="Int. J. Syst. Evol. Microbiol.">
        <title>The Global Catalogue of Microorganisms (GCM) 10K type strain sequencing project: providing services to taxonomists for standard genome sequencing and annotation.</title>
        <authorList>
            <consortium name="The Broad Institute Genomics Platform"/>
            <consortium name="The Broad Institute Genome Sequencing Center for Infectious Disease"/>
            <person name="Wu L."/>
            <person name="Ma J."/>
        </authorList>
    </citation>
    <scope>NUCLEOTIDE SEQUENCE [LARGE SCALE GENOMIC DNA]</scope>
    <source>
        <strain evidence="2">JCM 17224</strain>
    </source>
</reference>